<dbReference type="EMBL" id="UXAW01000036">
    <property type="protein sequence ID" value="VDC21920.1"/>
    <property type="molecule type" value="Genomic_DNA"/>
</dbReference>
<evidence type="ECO:0000313" key="4">
    <source>
        <dbReference type="Proteomes" id="UP000277498"/>
    </source>
</evidence>
<dbReference type="InterPro" id="IPR036641">
    <property type="entry name" value="HPT_dom_sf"/>
</dbReference>
<sequence length="108" mass="11380">MDGKQAGKPLIDTRRLAELRDEIGAGDLGEVVAIFLDETDQVVTRLRAGHAADPAADLHFLKGSALNLGLAAFAAFCHQAEQRAAADGKELAALYQASKQALHKALSS</sequence>
<feature type="domain" description="HPt" evidence="2">
    <location>
        <begin position="30"/>
        <end position="93"/>
    </location>
</feature>
<accession>A0A3P5WRZ4</accession>
<evidence type="ECO:0000259" key="2">
    <source>
        <dbReference type="Pfam" id="PF01627"/>
    </source>
</evidence>
<dbReference type="AlphaFoldDB" id="A0A3P5WRZ4"/>
<keyword evidence="1" id="KW-0902">Two-component regulatory system</keyword>
<dbReference type="RefSeq" id="WP_233352110.1">
    <property type="nucleotide sequence ID" value="NZ_UXAW01000036.1"/>
</dbReference>
<dbReference type="InterPro" id="IPR008207">
    <property type="entry name" value="Sig_transdc_His_kin_Hpt_dom"/>
</dbReference>
<gene>
    <name evidence="3" type="ORF">XINFAN_00675</name>
</gene>
<evidence type="ECO:0000313" key="3">
    <source>
        <dbReference type="EMBL" id="VDC21920.1"/>
    </source>
</evidence>
<dbReference type="Proteomes" id="UP000277498">
    <property type="component" value="Unassembled WGS sequence"/>
</dbReference>
<dbReference type="Gene3D" id="1.20.120.160">
    <property type="entry name" value="HPT domain"/>
    <property type="match status" value="1"/>
</dbReference>
<organism evidence="3 4">
    <name type="scientific">Pseudogemmobacter humi</name>
    <dbReference type="NCBI Taxonomy" id="2483812"/>
    <lineage>
        <taxon>Bacteria</taxon>
        <taxon>Pseudomonadati</taxon>
        <taxon>Pseudomonadota</taxon>
        <taxon>Alphaproteobacteria</taxon>
        <taxon>Rhodobacterales</taxon>
        <taxon>Paracoccaceae</taxon>
        <taxon>Pseudogemmobacter</taxon>
    </lineage>
</organism>
<reference evidence="3 4" key="1">
    <citation type="submission" date="2018-11" db="EMBL/GenBank/DDBJ databases">
        <authorList>
            <person name="Criscuolo A."/>
        </authorList>
    </citation>
    <scope>NUCLEOTIDE SEQUENCE [LARGE SCALE GENOMIC DNA]</scope>
    <source>
        <strain evidence="3">ACIP111625</strain>
    </source>
</reference>
<dbReference type="SUPFAM" id="SSF47226">
    <property type="entry name" value="Histidine-containing phosphotransfer domain, HPT domain"/>
    <property type="match status" value="1"/>
</dbReference>
<evidence type="ECO:0000256" key="1">
    <source>
        <dbReference type="ARBA" id="ARBA00023012"/>
    </source>
</evidence>
<dbReference type="GO" id="GO:0000160">
    <property type="term" value="P:phosphorelay signal transduction system"/>
    <property type="evidence" value="ECO:0007669"/>
    <property type="project" value="UniProtKB-KW"/>
</dbReference>
<protein>
    <submittedName>
        <fullName evidence="3">Hpt domain protein</fullName>
    </submittedName>
</protein>
<dbReference type="GO" id="GO:0004672">
    <property type="term" value="F:protein kinase activity"/>
    <property type="evidence" value="ECO:0007669"/>
    <property type="project" value="UniProtKB-ARBA"/>
</dbReference>
<proteinExistence type="predicted"/>
<name>A0A3P5WRZ4_9RHOB</name>
<dbReference type="Pfam" id="PF01627">
    <property type="entry name" value="Hpt"/>
    <property type="match status" value="1"/>
</dbReference>
<keyword evidence="4" id="KW-1185">Reference proteome</keyword>